<comment type="caution">
    <text evidence="2">The sequence shown here is derived from an EMBL/GenBank/DDBJ whole genome shotgun (WGS) entry which is preliminary data.</text>
</comment>
<keyword evidence="1" id="KW-0472">Membrane</keyword>
<protein>
    <submittedName>
        <fullName evidence="2">Uncharacterized protein</fullName>
    </submittedName>
</protein>
<name>A0A5J4TTE3_9EUKA</name>
<dbReference type="EMBL" id="SNRW01025913">
    <property type="protein sequence ID" value="KAA6361183.1"/>
    <property type="molecule type" value="Genomic_DNA"/>
</dbReference>
<feature type="transmembrane region" description="Helical" evidence="1">
    <location>
        <begin position="51"/>
        <end position="68"/>
    </location>
</feature>
<evidence type="ECO:0000313" key="3">
    <source>
        <dbReference type="Proteomes" id="UP000324800"/>
    </source>
</evidence>
<keyword evidence="1" id="KW-0812">Transmembrane</keyword>
<accession>A0A5J4TTE3</accession>
<dbReference type="AlphaFoldDB" id="A0A5J4TTE3"/>
<gene>
    <name evidence="2" type="ORF">EZS28_043290</name>
</gene>
<keyword evidence="1" id="KW-1133">Transmembrane helix</keyword>
<reference evidence="2 3" key="1">
    <citation type="submission" date="2019-03" db="EMBL/GenBank/DDBJ databases">
        <title>Single cell metagenomics reveals metabolic interactions within the superorganism composed of flagellate Streblomastix strix and complex community of Bacteroidetes bacteria on its surface.</title>
        <authorList>
            <person name="Treitli S.C."/>
            <person name="Kolisko M."/>
            <person name="Husnik F."/>
            <person name="Keeling P."/>
            <person name="Hampl V."/>
        </authorList>
    </citation>
    <scope>NUCLEOTIDE SEQUENCE [LARGE SCALE GENOMIC DNA]</scope>
    <source>
        <strain evidence="2">ST1C</strain>
    </source>
</reference>
<feature type="transmembrane region" description="Helical" evidence="1">
    <location>
        <begin position="20"/>
        <end position="44"/>
    </location>
</feature>
<proteinExistence type="predicted"/>
<sequence>MMDLMEANDDSHLLVFERLSLLLIHELDSIVIVVIIIVVVMQILTILNQNLFFINLIFILYQYFLHYFEMVLIQFE</sequence>
<evidence type="ECO:0000256" key="1">
    <source>
        <dbReference type="SAM" id="Phobius"/>
    </source>
</evidence>
<evidence type="ECO:0000313" key="2">
    <source>
        <dbReference type="EMBL" id="KAA6361183.1"/>
    </source>
</evidence>
<dbReference type="Proteomes" id="UP000324800">
    <property type="component" value="Unassembled WGS sequence"/>
</dbReference>
<organism evidence="2 3">
    <name type="scientific">Streblomastix strix</name>
    <dbReference type="NCBI Taxonomy" id="222440"/>
    <lineage>
        <taxon>Eukaryota</taxon>
        <taxon>Metamonada</taxon>
        <taxon>Preaxostyla</taxon>
        <taxon>Oxymonadida</taxon>
        <taxon>Streblomastigidae</taxon>
        <taxon>Streblomastix</taxon>
    </lineage>
</organism>